<name>A0A4Y2QWT0_ARAVE</name>
<dbReference type="AlphaFoldDB" id="A0A4Y2QWT0"/>
<evidence type="ECO:0000313" key="2">
    <source>
        <dbReference type="Proteomes" id="UP000499080"/>
    </source>
</evidence>
<gene>
    <name evidence="1" type="ORF">AVEN_164634_1</name>
</gene>
<comment type="caution">
    <text evidence="1">The sequence shown here is derived from an EMBL/GenBank/DDBJ whole genome shotgun (WGS) entry which is preliminary data.</text>
</comment>
<organism evidence="1 2">
    <name type="scientific">Araneus ventricosus</name>
    <name type="common">Orbweaver spider</name>
    <name type="synonym">Epeira ventricosa</name>
    <dbReference type="NCBI Taxonomy" id="182803"/>
    <lineage>
        <taxon>Eukaryota</taxon>
        <taxon>Metazoa</taxon>
        <taxon>Ecdysozoa</taxon>
        <taxon>Arthropoda</taxon>
        <taxon>Chelicerata</taxon>
        <taxon>Arachnida</taxon>
        <taxon>Araneae</taxon>
        <taxon>Araneomorphae</taxon>
        <taxon>Entelegynae</taxon>
        <taxon>Araneoidea</taxon>
        <taxon>Araneidae</taxon>
        <taxon>Araneus</taxon>
    </lineage>
</organism>
<dbReference type="EMBL" id="BGPR01015061">
    <property type="protein sequence ID" value="GBN67852.1"/>
    <property type="molecule type" value="Genomic_DNA"/>
</dbReference>
<evidence type="ECO:0000313" key="1">
    <source>
        <dbReference type="EMBL" id="GBN67852.1"/>
    </source>
</evidence>
<keyword evidence="2" id="KW-1185">Reference proteome</keyword>
<dbReference type="Proteomes" id="UP000499080">
    <property type="component" value="Unassembled WGS sequence"/>
</dbReference>
<proteinExistence type="predicted"/>
<reference evidence="1 2" key="1">
    <citation type="journal article" date="2019" name="Sci. Rep.">
        <title>Orb-weaving spider Araneus ventricosus genome elucidates the spidroin gene catalogue.</title>
        <authorList>
            <person name="Kono N."/>
            <person name="Nakamura H."/>
            <person name="Ohtoshi R."/>
            <person name="Moran D.A.P."/>
            <person name="Shinohara A."/>
            <person name="Yoshida Y."/>
            <person name="Fujiwara M."/>
            <person name="Mori M."/>
            <person name="Tomita M."/>
            <person name="Arakawa K."/>
        </authorList>
    </citation>
    <scope>NUCLEOTIDE SEQUENCE [LARGE SCALE GENOMIC DNA]</scope>
</reference>
<sequence length="176" mass="19721">MILLEPRVIGGSPYITETVSTTDTLKPVIHERSTPCHSIFQSIHLDRSFTATPRKANPSAAGHSDPLLNRLLPLLQNANQILLRFPPEREIPLPHLSTQVAFQHLCPGSPNGTVGYPNFRPHRSNSRRFFALTTVLGVDHSRPLKTKTDEDWIGVERKVVYPTRPNIHDSIWTAAP</sequence>
<protein>
    <submittedName>
        <fullName evidence="1">Uncharacterized protein</fullName>
    </submittedName>
</protein>
<accession>A0A4Y2QWT0</accession>